<keyword evidence="2" id="KW-0812">Transmembrane</keyword>
<keyword evidence="2" id="KW-0472">Membrane</keyword>
<evidence type="ECO:0000313" key="3">
    <source>
        <dbReference type="EMBL" id="CAE0261633.1"/>
    </source>
</evidence>
<feature type="transmembrane region" description="Helical" evidence="2">
    <location>
        <begin position="90"/>
        <end position="116"/>
    </location>
</feature>
<dbReference type="AlphaFoldDB" id="A0A7S3DM98"/>
<gene>
    <name evidence="3" type="ORF">PBIL07802_LOCUS23926</name>
</gene>
<sequence length="164" mass="17834">MCACPPPPPPPPPPPHTPPPPPPPLSPLSPVHACTCMHSYDDKEEFLTRAEAEEFGHLLVVFSNFAVRILKKTLSFVDPTFSVKMMLASLFAAILFQILPASLIFYAAVIVPFYAVRSSDSLREYIRAADKVVDSSLHTFASSVAKQAEDLSGRISKAGKGKKD</sequence>
<dbReference type="EMBL" id="HBIB01036773">
    <property type="protein sequence ID" value="CAE0261633.1"/>
    <property type="molecule type" value="Transcribed_RNA"/>
</dbReference>
<accession>A0A7S3DM98</accession>
<protein>
    <submittedName>
        <fullName evidence="3">Uncharacterized protein</fullName>
    </submittedName>
</protein>
<evidence type="ECO:0000256" key="1">
    <source>
        <dbReference type="SAM" id="MobiDB-lite"/>
    </source>
</evidence>
<reference evidence="3" key="1">
    <citation type="submission" date="2021-01" db="EMBL/GenBank/DDBJ databases">
        <authorList>
            <person name="Corre E."/>
            <person name="Pelletier E."/>
            <person name="Niang G."/>
            <person name="Scheremetjew M."/>
            <person name="Finn R."/>
            <person name="Kale V."/>
            <person name="Holt S."/>
            <person name="Cochrane G."/>
            <person name="Meng A."/>
            <person name="Brown T."/>
            <person name="Cohen L."/>
        </authorList>
    </citation>
    <scope>NUCLEOTIDE SEQUENCE</scope>
    <source>
        <strain evidence="3">NIES-2562</strain>
    </source>
</reference>
<keyword evidence="2" id="KW-1133">Transmembrane helix</keyword>
<organism evidence="3">
    <name type="scientific">Palpitomonas bilix</name>
    <dbReference type="NCBI Taxonomy" id="652834"/>
    <lineage>
        <taxon>Eukaryota</taxon>
        <taxon>Eukaryota incertae sedis</taxon>
    </lineage>
</organism>
<name>A0A7S3DM98_9EUKA</name>
<feature type="region of interest" description="Disordered" evidence="1">
    <location>
        <begin position="1"/>
        <end position="24"/>
    </location>
</feature>
<proteinExistence type="predicted"/>
<evidence type="ECO:0000256" key="2">
    <source>
        <dbReference type="SAM" id="Phobius"/>
    </source>
</evidence>